<dbReference type="SMART" id="SM00421">
    <property type="entry name" value="HTH_LUXR"/>
    <property type="match status" value="1"/>
</dbReference>
<dbReference type="SUPFAM" id="SSF46894">
    <property type="entry name" value="C-terminal effector domain of the bipartite response regulators"/>
    <property type="match status" value="1"/>
</dbReference>
<evidence type="ECO:0000313" key="5">
    <source>
        <dbReference type="EMBL" id="NME27358.1"/>
    </source>
</evidence>
<evidence type="ECO:0000256" key="1">
    <source>
        <dbReference type="ARBA" id="ARBA00023015"/>
    </source>
</evidence>
<name>A0A848BR86_9FIRM</name>
<dbReference type="AlphaFoldDB" id="A0A848BR86"/>
<dbReference type="CDD" id="cd06170">
    <property type="entry name" value="LuxR_C_like"/>
    <property type="match status" value="1"/>
</dbReference>
<dbReference type="PANTHER" id="PTHR44688">
    <property type="entry name" value="DNA-BINDING TRANSCRIPTIONAL ACTIVATOR DEVR_DOSR"/>
    <property type="match status" value="1"/>
</dbReference>
<dbReference type="Proteomes" id="UP000591071">
    <property type="component" value="Unassembled WGS sequence"/>
</dbReference>
<dbReference type="GO" id="GO:0003677">
    <property type="term" value="F:DNA binding"/>
    <property type="evidence" value="ECO:0007669"/>
    <property type="project" value="UniProtKB-KW"/>
</dbReference>
<dbReference type="RefSeq" id="WP_170087112.1">
    <property type="nucleotide sequence ID" value="NZ_JABAFG010000002.1"/>
</dbReference>
<keyword evidence="3" id="KW-0804">Transcription</keyword>
<dbReference type="PROSITE" id="PS50043">
    <property type="entry name" value="HTH_LUXR_2"/>
    <property type="match status" value="1"/>
</dbReference>
<accession>A0A848BR86</accession>
<dbReference type="PANTHER" id="PTHR44688:SF16">
    <property type="entry name" value="DNA-BINDING TRANSCRIPTIONAL ACTIVATOR DEVR_DOSR"/>
    <property type="match status" value="1"/>
</dbReference>
<dbReference type="Gene3D" id="3.30.450.40">
    <property type="match status" value="1"/>
</dbReference>
<dbReference type="Pfam" id="PF00196">
    <property type="entry name" value="GerE"/>
    <property type="match status" value="1"/>
</dbReference>
<feature type="domain" description="HTH luxR-type" evidence="4">
    <location>
        <begin position="191"/>
        <end position="256"/>
    </location>
</feature>
<dbReference type="SMART" id="SM00065">
    <property type="entry name" value="GAF"/>
    <property type="match status" value="1"/>
</dbReference>
<dbReference type="InterPro" id="IPR000792">
    <property type="entry name" value="Tscrpt_reg_LuxR_C"/>
</dbReference>
<dbReference type="InterPro" id="IPR036388">
    <property type="entry name" value="WH-like_DNA-bd_sf"/>
</dbReference>
<evidence type="ECO:0000256" key="2">
    <source>
        <dbReference type="ARBA" id="ARBA00023125"/>
    </source>
</evidence>
<dbReference type="GO" id="GO:0006355">
    <property type="term" value="P:regulation of DNA-templated transcription"/>
    <property type="evidence" value="ECO:0007669"/>
    <property type="project" value="InterPro"/>
</dbReference>
<protein>
    <recommendedName>
        <fullName evidence="4">HTH luxR-type domain-containing protein</fullName>
    </recommendedName>
</protein>
<evidence type="ECO:0000259" key="4">
    <source>
        <dbReference type="PROSITE" id="PS50043"/>
    </source>
</evidence>
<dbReference type="InterPro" id="IPR016032">
    <property type="entry name" value="Sig_transdc_resp-reg_C-effctor"/>
</dbReference>
<dbReference type="Gene3D" id="1.10.10.10">
    <property type="entry name" value="Winged helix-like DNA-binding domain superfamily/Winged helix DNA-binding domain"/>
    <property type="match status" value="1"/>
</dbReference>
<sequence length="261" mass="30537">MLTNSEWLGINELSLLIHGTDTIRDMQRYFLEALRNIVPFERAAFFLFHEETGGLLVLQSPFCIHMNPEIVKAYGRLINTNGICRRVISLRRTMAYRSSDLVTPDEEVTDSVTEVRKSFLLPNEVSFYSGIVLADDRKLLGEVVLYRTDRQRDFTDNEMEILDRLKDHLAIRLRRERKECQVQQHEKDQEESQLIAMGLTPRESEIASLVMKQYSTEDISRHLVISQYTTKKHLHHIFAKLGVSSRLQLMEAIRTWERARE</sequence>
<keyword evidence="1" id="KW-0805">Transcription regulation</keyword>
<dbReference type="SUPFAM" id="SSF55781">
    <property type="entry name" value="GAF domain-like"/>
    <property type="match status" value="1"/>
</dbReference>
<evidence type="ECO:0000256" key="3">
    <source>
        <dbReference type="ARBA" id="ARBA00023163"/>
    </source>
</evidence>
<dbReference type="EMBL" id="JABAFG010000002">
    <property type="protein sequence ID" value="NME27358.1"/>
    <property type="molecule type" value="Genomic_DNA"/>
</dbReference>
<comment type="caution">
    <text evidence="5">The sequence shown here is derived from an EMBL/GenBank/DDBJ whole genome shotgun (WGS) entry which is preliminary data.</text>
</comment>
<dbReference type="PRINTS" id="PR00038">
    <property type="entry name" value="HTHLUXR"/>
</dbReference>
<evidence type="ECO:0000313" key="6">
    <source>
        <dbReference type="Proteomes" id="UP000591071"/>
    </source>
</evidence>
<keyword evidence="2" id="KW-0238">DNA-binding</keyword>
<reference evidence="5 6" key="1">
    <citation type="submission" date="2020-04" db="EMBL/GenBank/DDBJ databases">
        <authorList>
            <person name="Hitch T.C.A."/>
            <person name="Wylensek D."/>
            <person name="Clavel T."/>
        </authorList>
    </citation>
    <scope>NUCLEOTIDE SEQUENCE [LARGE SCALE GENOMIC DNA]</scope>
    <source>
        <strain evidence="5 6">Oil-RF-744-FAT-WT-6-1</strain>
    </source>
</reference>
<dbReference type="InterPro" id="IPR029016">
    <property type="entry name" value="GAF-like_dom_sf"/>
</dbReference>
<gene>
    <name evidence="5" type="ORF">HF872_01755</name>
</gene>
<proteinExistence type="predicted"/>
<dbReference type="Pfam" id="PF01590">
    <property type="entry name" value="GAF"/>
    <property type="match status" value="1"/>
</dbReference>
<organism evidence="5 6">
    <name type="scientific">Megasphaera hexanoica</name>
    <dbReference type="NCBI Taxonomy" id="1675036"/>
    <lineage>
        <taxon>Bacteria</taxon>
        <taxon>Bacillati</taxon>
        <taxon>Bacillota</taxon>
        <taxon>Negativicutes</taxon>
        <taxon>Veillonellales</taxon>
        <taxon>Veillonellaceae</taxon>
        <taxon>Megasphaera</taxon>
    </lineage>
</organism>
<dbReference type="InterPro" id="IPR003018">
    <property type="entry name" value="GAF"/>
</dbReference>